<dbReference type="SUPFAM" id="SSF55174">
    <property type="entry name" value="Alpha-L RNA-binding motif"/>
    <property type="match status" value="1"/>
</dbReference>
<dbReference type="CDD" id="cd00395">
    <property type="entry name" value="Tyr_Trp_RS_core"/>
    <property type="match status" value="1"/>
</dbReference>
<dbReference type="EMBL" id="PEJG01000007">
    <property type="protein sequence ID" value="PIH10119.1"/>
    <property type="molecule type" value="Genomic_DNA"/>
</dbReference>
<dbReference type="SMR" id="A0A0N1MUD3"/>
<dbReference type="Gene3D" id="3.40.50.620">
    <property type="entry name" value="HUPs"/>
    <property type="match status" value="1"/>
</dbReference>
<dbReference type="GO" id="GO:0042803">
    <property type="term" value="F:protein homodimerization activity"/>
    <property type="evidence" value="ECO:0007669"/>
    <property type="project" value="UniProtKB-ARBA"/>
</dbReference>
<dbReference type="OrthoDB" id="9804243at2"/>
<keyword evidence="2 12" id="KW-0963">Cytoplasm</keyword>
<proteinExistence type="inferred from homology"/>
<feature type="binding site" evidence="12">
    <location>
        <position position="170"/>
    </location>
    <ligand>
        <name>L-tyrosine</name>
        <dbReference type="ChEBI" id="CHEBI:58315"/>
    </ligand>
</feature>
<dbReference type="InterPro" id="IPR024107">
    <property type="entry name" value="Tyr-tRNA-ligase_bac_1"/>
</dbReference>
<dbReference type="InterPro" id="IPR024088">
    <property type="entry name" value="Tyr-tRNA-ligase_bac-type"/>
</dbReference>
<evidence type="ECO:0000256" key="13">
    <source>
        <dbReference type="PROSITE-ProRule" id="PRU00182"/>
    </source>
</evidence>
<comment type="catalytic activity">
    <reaction evidence="10">
        <text>tRNA(Ile) + L-isoleucine + ATP = L-isoleucyl-tRNA(Ile) + AMP + diphosphate</text>
        <dbReference type="Rhea" id="RHEA:11060"/>
        <dbReference type="Rhea" id="RHEA-COMP:9666"/>
        <dbReference type="Rhea" id="RHEA-COMP:9695"/>
        <dbReference type="ChEBI" id="CHEBI:30616"/>
        <dbReference type="ChEBI" id="CHEBI:33019"/>
        <dbReference type="ChEBI" id="CHEBI:58045"/>
        <dbReference type="ChEBI" id="CHEBI:78442"/>
        <dbReference type="ChEBI" id="CHEBI:78528"/>
        <dbReference type="ChEBI" id="CHEBI:456215"/>
        <dbReference type="EC" id="6.1.1.5"/>
    </reaction>
</comment>
<dbReference type="Gene3D" id="3.10.290.10">
    <property type="entry name" value="RNA-binding S4 domain"/>
    <property type="match status" value="1"/>
</dbReference>
<comment type="subcellular location">
    <subcellularLocation>
        <location evidence="1 12">Cytoplasm</location>
    </subcellularLocation>
</comment>
<evidence type="ECO:0000256" key="6">
    <source>
        <dbReference type="ARBA" id="ARBA00022884"/>
    </source>
</evidence>
<evidence type="ECO:0000313" key="15">
    <source>
        <dbReference type="EMBL" id="MBF2228888.1"/>
    </source>
</evidence>
<comment type="catalytic activity">
    <reaction evidence="9 12">
        <text>tRNA(Tyr) + L-tyrosine + ATP = L-tyrosyl-tRNA(Tyr) + AMP + diphosphate + H(+)</text>
        <dbReference type="Rhea" id="RHEA:10220"/>
        <dbReference type="Rhea" id="RHEA-COMP:9706"/>
        <dbReference type="Rhea" id="RHEA-COMP:9707"/>
        <dbReference type="ChEBI" id="CHEBI:15378"/>
        <dbReference type="ChEBI" id="CHEBI:30616"/>
        <dbReference type="ChEBI" id="CHEBI:33019"/>
        <dbReference type="ChEBI" id="CHEBI:58315"/>
        <dbReference type="ChEBI" id="CHEBI:78442"/>
        <dbReference type="ChEBI" id="CHEBI:78536"/>
        <dbReference type="ChEBI" id="CHEBI:456215"/>
        <dbReference type="EC" id="6.1.1.1"/>
    </reaction>
</comment>
<feature type="short sequence motif" description="'KMSKS' region" evidence="12">
    <location>
        <begin position="231"/>
        <end position="235"/>
    </location>
</feature>
<dbReference type="InterPro" id="IPR036986">
    <property type="entry name" value="S4_RNA-bd_sf"/>
</dbReference>
<dbReference type="GeneID" id="50018483"/>
<protein>
    <recommendedName>
        <fullName evidence="12">Tyrosine--tRNA ligase</fullName>
        <ecNumber evidence="12">6.1.1.1</ecNumber>
    </recommendedName>
    <alternativeName>
        <fullName evidence="12">Tyrosyl-tRNA synthetase</fullName>
        <shortName evidence="12">TyrRS</shortName>
    </alternativeName>
</protein>
<keyword evidence="8 12" id="KW-0030">Aminoacyl-tRNA synthetase</keyword>
<dbReference type="FunFam" id="3.40.50.620:FF:000008">
    <property type="entry name" value="Tyrosine--tRNA ligase"/>
    <property type="match status" value="1"/>
</dbReference>
<feature type="domain" description="RNA-binding S4" evidence="14">
    <location>
        <begin position="353"/>
        <end position="415"/>
    </location>
</feature>
<accession>A0A0N1MUD3</accession>
<dbReference type="NCBIfam" id="TIGR00234">
    <property type="entry name" value="tyrS"/>
    <property type="match status" value="1"/>
</dbReference>
<reference evidence="15" key="2">
    <citation type="submission" date="2020-08" db="EMBL/GenBank/DDBJ databases">
        <title>Changes in the skin microbiome associated with squamous cell carcinoma in transplant recipients.</title>
        <authorList>
            <person name="Zaugg J."/>
            <person name="Krueger A."/>
            <person name="Lachner N."/>
        </authorList>
    </citation>
    <scope>NUCLEOTIDE SEQUENCE</scope>
    <source>
        <strain evidence="15">R5988</strain>
    </source>
</reference>
<keyword evidence="7 12" id="KW-0648">Protein biosynthesis</keyword>
<dbReference type="InterPro" id="IPR054608">
    <property type="entry name" value="SYY-like_C"/>
</dbReference>
<name>A0A0N1MUD3_STAEP</name>
<evidence type="ECO:0000313" key="18">
    <source>
        <dbReference type="Proteomes" id="UP000648077"/>
    </source>
</evidence>
<dbReference type="SUPFAM" id="SSF52374">
    <property type="entry name" value="Nucleotidylyl transferase"/>
    <property type="match status" value="1"/>
</dbReference>
<dbReference type="GO" id="GO:0006437">
    <property type="term" value="P:tyrosyl-tRNA aminoacylation"/>
    <property type="evidence" value="ECO:0007669"/>
    <property type="project" value="UniProtKB-UniRule"/>
</dbReference>
<evidence type="ECO:0000256" key="10">
    <source>
        <dbReference type="ARBA" id="ARBA00048359"/>
    </source>
</evidence>
<comment type="function">
    <text evidence="12">Catalyzes the attachment of tyrosine to tRNA(Tyr) in a two-step reaction: tyrosine is first activated by ATP to form Tyr-AMP and then transferred to the acceptor end of tRNA(Tyr).</text>
</comment>
<dbReference type="InterPro" id="IPR002305">
    <property type="entry name" value="aa-tRNA-synth_Ic"/>
</dbReference>
<evidence type="ECO:0000256" key="11">
    <source>
        <dbReference type="ARBA" id="ARBA00060965"/>
    </source>
</evidence>
<dbReference type="PROSITE" id="PS00178">
    <property type="entry name" value="AA_TRNA_LIGASE_I"/>
    <property type="match status" value="1"/>
</dbReference>
<gene>
    <name evidence="12" type="primary">tyrS</name>
    <name evidence="16" type="ORF">CTJ08_06950</name>
    <name evidence="15" type="ORF">H3963_00225</name>
</gene>
<dbReference type="KEGG" id="seps:DP17_358"/>
<dbReference type="HAMAP" id="MF_02006">
    <property type="entry name" value="Tyr_tRNA_synth_type1"/>
    <property type="match status" value="1"/>
</dbReference>
<dbReference type="OMA" id="YMMAKDS"/>
<evidence type="ECO:0000256" key="7">
    <source>
        <dbReference type="ARBA" id="ARBA00022917"/>
    </source>
</evidence>
<dbReference type="PRINTS" id="PR01040">
    <property type="entry name" value="TRNASYNTHTYR"/>
</dbReference>
<feature type="short sequence motif" description="'HIGH' region" evidence="12">
    <location>
        <begin position="41"/>
        <end position="50"/>
    </location>
</feature>
<dbReference type="GO" id="GO:0005524">
    <property type="term" value="F:ATP binding"/>
    <property type="evidence" value="ECO:0007669"/>
    <property type="project" value="UniProtKB-UniRule"/>
</dbReference>
<dbReference type="GO" id="GO:0004822">
    <property type="term" value="F:isoleucine-tRNA ligase activity"/>
    <property type="evidence" value="ECO:0007669"/>
    <property type="project" value="UniProtKB-EC"/>
</dbReference>
<evidence type="ECO:0000256" key="2">
    <source>
        <dbReference type="ARBA" id="ARBA00022490"/>
    </source>
</evidence>
<evidence type="ECO:0000256" key="9">
    <source>
        <dbReference type="ARBA" id="ARBA00048248"/>
    </source>
</evidence>
<dbReference type="PANTHER" id="PTHR11766">
    <property type="entry name" value="TYROSYL-TRNA SYNTHETASE"/>
    <property type="match status" value="1"/>
</dbReference>
<dbReference type="InterPro" id="IPR014729">
    <property type="entry name" value="Rossmann-like_a/b/a_fold"/>
</dbReference>
<dbReference type="PROSITE" id="PS50889">
    <property type="entry name" value="S4"/>
    <property type="match status" value="1"/>
</dbReference>
<evidence type="ECO:0000313" key="16">
    <source>
        <dbReference type="EMBL" id="PIH10119.1"/>
    </source>
</evidence>
<dbReference type="EC" id="6.1.1.1" evidence="12"/>
<dbReference type="GO" id="GO:0005829">
    <property type="term" value="C:cytosol"/>
    <property type="evidence" value="ECO:0007669"/>
    <property type="project" value="TreeGrafter"/>
</dbReference>
<dbReference type="InterPro" id="IPR002942">
    <property type="entry name" value="S4_RNA-bd"/>
</dbReference>
<feature type="binding site" evidence="12">
    <location>
        <position position="36"/>
    </location>
    <ligand>
        <name>L-tyrosine</name>
        <dbReference type="ChEBI" id="CHEBI:58315"/>
    </ligand>
</feature>
<dbReference type="EMBL" id="JACGQI010000001">
    <property type="protein sequence ID" value="MBF2228888.1"/>
    <property type="molecule type" value="Genomic_DNA"/>
</dbReference>
<evidence type="ECO:0000313" key="17">
    <source>
        <dbReference type="Proteomes" id="UP000228502"/>
    </source>
</evidence>
<dbReference type="Proteomes" id="UP000648077">
    <property type="component" value="Unassembled WGS sequence"/>
</dbReference>
<dbReference type="InterPro" id="IPR001412">
    <property type="entry name" value="aa-tRNA-synth_I_CS"/>
</dbReference>
<organism evidence="15 18">
    <name type="scientific">Staphylococcus epidermidis</name>
    <dbReference type="NCBI Taxonomy" id="1282"/>
    <lineage>
        <taxon>Bacteria</taxon>
        <taxon>Bacillati</taxon>
        <taxon>Bacillota</taxon>
        <taxon>Bacilli</taxon>
        <taxon>Bacillales</taxon>
        <taxon>Staphylococcaceae</taxon>
        <taxon>Staphylococcus</taxon>
    </lineage>
</organism>
<feature type="binding site" evidence="12">
    <location>
        <position position="174"/>
    </location>
    <ligand>
        <name>L-tyrosine</name>
        <dbReference type="ChEBI" id="CHEBI:58315"/>
    </ligand>
</feature>
<sequence>MANALIEDLKWRGLIYQQTDEEGIEELLNKEQVTLYCGADPTADSLHIGHLLPFLTLRRFQEHGHRPIVLIGGGTGMIGDPSGKSEERVLQTESQVEANVKGLSNQMHRLFEFGSDKGAKLVNNKDWLGQISLISFLRDYGKHVGVNYMLGKDSIQTRLEHGISYTEFTYTILQAIDFGYLNRELNCKIQVGGSDQWGNITSGIELMRRMYGQTEAYGLTIPLVTKSDGKKFGKSESGAVWLDPEKTSPYEFYQFWINQSDEDVIKFLKYFTFLEKEEINRLEQSKNEAPHLREAQKALAENVTKFIHGEAALKDAIRISKALFSGDLKSLSAKELKEGFKDVPQVTLSTKTTNIVEALIETGIASSKRQAREDVNNGAIYINGERQQSVDYELSSKDLIEDEITIIRRGKKKYFMVNYQS</sequence>
<dbReference type="Gene3D" id="1.10.240.10">
    <property type="entry name" value="Tyrosyl-Transfer RNA Synthetase"/>
    <property type="match status" value="1"/>
</dbReference>
<comment type="similarity">
    <text evidence="11 12">Belongs to the class-I aminoacyl-tRNA synthetase family. TyrS type 1 subfamily.</text>
</comment>
<evidence type="ECO:0000256" key="8">
    <source>
        <dbReference type="ARBA" id="ARBA00023146"/>
    </source>
</evidence>
<dbReference type="GO" id="GO:0003723">
    <property type="term" value="F:RNA binding"/>
    <property type="evidence" value="ECO:0007669"/>
    <property type="project" value="UniProtKB-KW"/>
</dbReference>
<feature type="binding site" evidence="12">
    <location>
        <position position="234"/>
    </location>
    <ligand>
        <name>ATP</name>
        <dbReference type="ChEBI" id="CHEBI:30616"/>
    </ligand>
</feature>
<reference evidence="16 17" key="1">
    <citation type="submission" date="2017-10" db="EMBL/GenBank/DDBJ databases">
        <title>genome sequences of Staph epi in chlorhexidine trial.</title>
        <authorList>
            <person name="Greninger A.L."/>
            <person name="Addetia A."/>
            <person name="Qin X."/>
            <person name="Zerr D."/>
        </authorList>
    </citation>
    <scope>NUCLEOTIDE SEQUENCE [LARGE SCALE GENOMIC DNA]</scope>
    <source>
        <strain evidence="16 17">SCH-17</strain>
    </source>
</reference>
<dbReference type="CDD" id="cd00165">
    <property type="entry name" value="S4"/>
    <property type="match status" value="1"/>
</dbReference>
<comment type="subunit">
    <text evidence="12">Homodimer.</text>
</comment>
<keyword evidence="6 13" id="KW-0694">RNA-binding</keyword>
<evidence type="ECO:0000256" key="5">
    <source>
        <dbReference type="ARBA" id="ARBA00022840"/>
    </source>
</evidence>
<dbReference type="Pfam" id="PF22421">
    <property type="entry name" value="SYY_C-terminal"/>
    <property type="match status" value="1"/>
</dbReference>
<dbReference type="RefSeq" id="WP_001830858.1">
    <property type="nucleotide sequence ID" value="NZ_AP019721.1"/>
</dbReference>
<dbReference type="Proteomes" id="UP000228502">
    <property type="component" value="Unassembled WGS sequence"/>
</dbReference>
<evidence type="ECO:0000259" key="14">
    <source>
        <dbReference type="SMART" id="SM00363"/>
    </source>
</evidence>
<dbReference type="SMART" id="SM00363">
    <property type="entry name" value="S4"/>
    <property type="match status" value="1"/>
</dbReference>
<evidence type="ECO:0000256" key="4">
    <source>
        <dbReference type="ARBA" id="ARBA00022741"/>
    </source>
</evidence>
<keyword evidence="5 12" id="KW-0067">ATP-binding</keyword>
<keyword evidence="4 12" id="KW-0547">Nucleotide-binding</keyword>
<dbReference type="Pfam" id="PF00579">
    <property type="entry name" value="tRNA-synt_1b"/>
    <property type="match status" value="1"/>
</dbReference>
<keyword evidence="3 12" id="KW-0436">Ligase</keyword>
<dbReference type="AlphaFoldDB" id="A0A0N1MUD3"/>
<dbReference type="FunFam" id="1.10.240.10:FF:000001">
    <property type="entry name" value="Tyrosine--tRNA ligase"/>
    <property type="match status" value="1"/>
</dbReference>
<evidence type="ECO:0000256" key="3">
    <source>
        <dbReference type="ARBA" id="ARBA00022598"/>
    </source>
</evidence>
<dbReference type="GO" id="GO:0004831">
    <property type="term" value="F:tyrosine-tRNA ligase activity"/>
    <property type="evidence" value="ECO:0007669"/>
    <property type="project" value="UniProtKB-UniRule"/>
</dbReference>
<dbReference type="InterPro" id="IPR002307">
    <property type="entry name" value="Tyr-tRNA-ligase"/>
</dbReference>
<comment type="caution">
    <text evidence="15">The sequence shown here is derived from an EMBL/GenBank/DDBJ whole genome shotgun (WGS) entry which is preliminary data.</text>
</comment>
<evidence type="ECO:0000256" key="1">
    <source>
        <dbReference type="ARBA" id="ARBA00004496"/>
    </source>
</evidence>
<evidence type="ECO:0000256" key="12">
    <source>
        <dbReference type="HAMAP-Rule" id="MF_02006"/>
    </source>
</evidence>
<dbReference type="PANTHER" id="PTHR11766:SF0">
    <property type="entry name" value="TYROSINE--TRNA LIGASE, MITOCHONDRIAL"/>
    <property type="match status" value="1"/>
</dbReference>